<dbReference type="GO" id="GO:0008783">
    <property type="term" value="F:agmatinase activity"/>
    <property type="evidence" value="ECO:0007669"/>
    <property type="project" value="TreeGrafter"/>
</dbReference>
<feature type="binding site" evidence="3">
    <location>
        <position position="131"/>
    </location>
    <ligand>
        <name>Mn(2+)</name>
        <dbReference type="ChEBI" id="CHEBI:29035"/>
        <label>1</label>
    </ligand>
</feature>
<dbReference type="STRING" id="561720.SAMN06275492_10670"/>
<sequence>MFTSLVPADLDLFYSRKDPMDPRLGDLVRRVSRDHEDALKSAQIAILGVPEDRGIAANGGKQGAALGPEAIRRAFYKLTPGFGVNFDGLSMIDLGDIPVGETLEETHKALTESVREISSREVFPLVLGGGHDLTYPGLKGLVQGLDLREGQLGLINLDSHLDVRDMSHGITSGTPFRRALTELPNNALLGRSFVEFGIQEPYNSPHYYQWVRDQGSTVFTLASVGTRPMEYFLEASRIACDDTKAVALSIDIDSVRSQEAPGASASNPRGFKAPELEKVAYLAGRTDRIRYLDLMEMSPPLDEHNRTASLCASTLFWFCKGFRERG</sequence>
<dbReference type="CDD" id="cd09988">
    <property type="entry name" value="Formimidoylglutamase"/>
    <property type="match status" value="1"/>
</dbReference>
<feature type="binding site" evidence="3">
    <location>
        <position position="160"/>
    </location>
    <ligand>
        <name>Mn(2+)</name>
        <dbReference type="ChEBI" id="CHEBI:29035"/>
        <label>1</label>
    </ligand>
</feature>
<proteinExistence type="inferred from homology"/>
<dbReference type="Proteomes" id="UP000193355">
    <property type="component" value="Unassembled WGS sequence"/>
</dbReference>
<comment type="similarity">
    <text evidence="4">Belongs to the arginase family.</text>
</comment>
<feature type="binding site" evidence="3">
    <location>
        <position position="158"/>
    </location>
    <ligand>
        <name>Mn(2+)</name>
        <dbReference type="ChEBI" id="CHEBI:29035"/>
        <label>1</label>
    </ligand>
</feature>
<dbReference type="PIRSF" id="PIRSF036979">
    <property type="entry name" value="Arginase"/>
    <property type="match status" value="1"/>
</dbReference>
<feature type="binding site" evidence="3">
    <location>
        <position position="251"/>
    </location>
    <ligand>
        <name>Mn(2+)</name>
        <dbReference type="ChEBI" id="CHEBI:29035"/>
        <label>1</label>
    </ligand>
</feature>
<evidence type="ECO:0000313" key="5">
    <source>
        <dbReference type="EMBL" id="SMG20267.1"/>
    </source>
</evidence>
<feature type="binding site" evidence="3">
    <location>
        <position position="162"/>
    </location>
    <ligand>
        <name>Mn(2+)</name>
        <dbReference type="ChEBI" id="CHEBI:29035"/>
        <label>1</label>
    </ligand>
</feature>
<dbReference type="PANTHER" id="PTHR11358">
    <property type="entry name" value="ARGINASE/AGMATINASE"/>
    <property type="match status" value="1"/>
</dbReference>
<dbReference type="EMBL" id="FXBB01000006">
    <property type="protein sequence ID" value="SMG20267.1"/>
    <property type="molecule type" value="Genomic_DNA"/>
</dbReference>
<keyword evidence="1 3" id="KW-0479">Metal-binding</keyword>
<evidence type="ECO:0000313" key="6">
    <source>
        <dbReference type="Proteomes" id="UP000193355"/>
    </source>
</evidence>
<protein>
    <submittedName>
        <fullName evidence="5">Formiminoglutamase</fullName>
    </submittedName>
</protein>
<dbReference type="GO" id="GO:0046872">
    <property type="term" value="F:metal ion binding"/>
    <property type="evidence" value="ECO:0007669"/>
    <property type="project" value="UniProtKB-KW"/>
</dbReference>
<keyword evidence="3" id="KW-0464">Manganese</keyword>
<comment type="cofactor">
    <cofactor evidence="3">
        <name>Mn(2+)</name>
        <dbReference type="ChEBI" id="CHEBI:29035"/>
    </cofactor>
    <text evidence="3">Binds 2 manganese ions per subunit.</text>
</comment>
<organism evidence="5 6">
    <name type="scientific">Dethiosulfovibrio salsuginis</name>
    <dbReference type="NCBI Taxonomy" id="561720"/>
    <lineage>
        <taxon>Bacteria</taxon>
        <taxon>Thermotogati</taxon>
        <taxon>Synergistota</taxon>
        <taxon>Synergistia</taxon>
        <taxon>Synergistales</taxon>
        <taxon>Dethiosulfovibrionaceae</taxon>
        <taxon>Dethiosulfovibrio</taxon>
    </lineage>
</organism>
<name>A0A1X7IZ23_9BACT</name>
<reference evidence="6" key="1">
    <citation type="submission" date="2017-04" db="EMBL/GenBank/DDBJ databases">
        <authorList>
            <person name="Varghese N."/>
            <person name="Submissions S."/>
        </authorList>
    </citation>
    <scope>NUCLEOTIDE SEQUENCE [LARGE SCALE GENOMIC DNA]</scope>
    <source>
        <strain evidence="6">USBA 82</strain>
    </source>
</reference>
<dbReference type="PROSITE" id="PS51409">
    <property type="entry name" value="ARGINASE_2"/>
    <property type="match status" value="1"/>
</dbReference>
<dbReference type="SUPFAM" id="SSF52768">
    <property type="entry name" value="Arginase/deacetylase"/>
    <property type="match status" value="1"/>
</dbReference>
<gene>
    <name evidence="5" type="ORF">SAMN06275492_10670</name>
</gene>
<dbReference type="GO" id="GO:0033389">
    <property type="term" value="P:putrescine biosynthetic process from arginine, via agmatine"/>
    <property type="evidence" value="ECO:0007669"/>
    <property type="project" value="TreeGrafter"/>
</dbReference>
<dbReference type="Gene3D" id="3.40.800.10">
    <property type="entry name" value="Ureohydrolase domain"/>
    <property type="match status" value="1"/>
</dbReference>
<dbReference type="InterPro" id="IPR006035">
    <property type="entry name" value="Ureohydrolase"/>
</dbReference>
<keyword evidence="6" id="KW-1185">Reference proteome</keyword>
<dbReference type="OrthoDB" id="9788689at2"/>
<feature type="binding site" evidence="3">
    <location>
        <position position="253"/>
    </location>
    <ligand>
        <name>Mn(2+)</name>
        <dbReference type="ChEBI" id="CHEBI:29035"/>
        <label>1</label>
    </ligand>
</feature>
<dbReference type="Pfam" id="PF00491">
    <property type="entry name" value="Arginase"/>
    <property type="match status" value="1"/>
</dbReference>
<evidence type="ECO:0000256" key="3">
    <source>
        <dbReference type="PIRSR" id="PIRSR036979-1"/>
    </source>
</evidence>
<dbReference type="AlphaFoldDB" id="A0A1X7IZ23"/>
<evidence type="ECO:0000256" key="1">
    <source>
        <dbReference type="ARBA" id="ARBA00022723"/>
    </source>
</evidence>
<keyword evidence="2" id="KW-0378">Hydrolase</keyword>
<evidence type="ECO:0000256" key="2">
    <source>
        <dbReference type="ARBA" id="ARBA00022801"/>
    </source>
</evidence>
<dbReference type="InterPro" id="IPR023696">
    <property type="entry name" value="Ureohydrolase_dom_sf"/>
</dbReference>
<evidence type="ECO:0000256" key="4">
    <source>
        <dbReference type="PROSITE-ProRule" id="PRU00742"/>
    </source>
</evidence>
<accession>A0A1X7IZ23</accession>
<dbReference type="PANTHER" id="PTHR11358:SF26">
    <property type="entry name" value="GUANIDINO ACID HYDROLASE, MITOCHONDRIAL"/>
    <property type="match status" value="1"/>
</dbReference>